<dbReference type="EMBL" id="OZ034819">
    <property type="protein sequence ID" value="CAL1393252.1"/>
    <property type="molecule type" value="Genomic_DNA"/>
</dbReference>
<dbReference type="Proteomes" id="UP001497516">
    <property type="component" value="Chromosome 6"/>
</dbReference>
<dbReference type="AlphaFoldDB" id="A0AAV2F5D2"/>
<keyword evidence="2" id="KW-1185">Reference proteome</keyword>
<protein>
    <submittedName>
        <fullName evidence="1">Uncharacterized protein</fullName>
    </submittedName>
</protein>
<reference evidence="1 2" key="1">
    <citation type="submission" date="2024-04" db="EMBL/GenBank/DDBJ databases">
        <authorList>
            <person name="Fracassetti M."/>
        </authorList>
    </citation>
    <scope>NUCLEOTIDE SEQUENCE [LARGE SCALE GENOMIC DNA]</scope>
</reference>
<sequence length="71" mass="8132">MFSVEWSRTDNYRGSGFVVFIQLQEQPQTCCSWIMHEYCLLPIPALGLDSVVASKLALCRIRKKKAPGRKE</sequence>
<gene>
    <name evidence="1" type="ORF">LTRI10_LOCUS33844</name>
</gene>
<name>A0AAV2F5D2_9ROSI</name>
<organism evidence="1 2">
    <name type="scientific">Linum trigynum</name>
    <dbReference type="NCBI Taxonomy" id="586398"/>
    <lineage>
        <taxon>Eukaryota</taxon>
        <taxon>Viridiplantae</taxon>
        <taxon>Streptophyta</taxon>
        <taxon>Embryophyta</taxon>
        <taxon>Tracheophyta</taxon>
        <taxon>Spermatophyta</taxon>
        <taxon>Magnoliopsida</taxon>
        <taxon>eudicotyledons</taxon>
        <taxon>Gunneridae</taxon>
        <taxon>Pentapetalae</taxon>
        <taxon>rosids</taxon>
        <taxon>fabids</taxon>
        <taxon>Malpighiales</taxon>
        <taxon>Linaceae</taxon>
        <taxon>Linum</taxon>
    </lineage>
</organism>
<proteinExistence type="predicted"/>
<evidence type="ECO:0000313" key="1">
    <source>
        <dbReference type="EMBL" id="CAL1393252.1"/>
    </source>
</evidence>
<evidence type="ECO:0000313" key="2">
    <source>
        <dbReference type="Proteomes" id="UP001497516"/>
    </source>
</evidence>
<accession>A0AAV2F5D2</accession>